<keyword evidence="4" id="KW-0342">GTP-binding</keyword>
<dbReference type="Proteomes" id="UP000501237">
    <property type="component" value="Chromosome"/>
</dbReference>
<evidence type="ECO:0000256" key="1">
    <source>
        <dbReference type="ARBA" id="ARBA00005290"/>
    </source>
</evidence>
<dbReference type="KEGG" id="poj:PtoMrB4_03040"/>
<proteinExistence type="inferred from homology"/>
<evidence type="ECO:0000256" key="3">
    <source>
        <dbReference type="ARBA" id="ARBA00022801"/>
    </source>
</evidence>
<evidence type="ECO:0000313" key="6">
    <source>
        <dbReference type="Proteomes" id="UP000501237"/>
    </source>
</evidence>
<reference evidence="5 6" key="1">
    <citation type="journal article" date="2020" name="Microbiol. Resour. Announc.">
        <title>Complete genome sequence of Pseudomonas otitidis strain MrB4, isolated from Lake Biwa in Japan.</title>
        <authorList>
            <person name="Miyazaki K."/>
            <person name="Hase E."/>
            <person name="Maruya T."/>
        </authorList>
    </citation>
    <scope>NUCLEOTIDE SEQUENCE [LARGE SCALE GENOMIC DNA]</scope>
    <source>
        <strain evidence="5 6">MrB4</strain>
    </source>
</reference>
<dbReference type="PANTHER" id="PTHR42708:SF1">
    <property type="entry name" value="GLIDING MOTILITY PROTEIN MGLA"/>
    <property type="match status" value="1"/>
</dbReference>
<dbReference type="GO" id="GO:0016787">
    <property type="term" value="F:hydrolase activity"/>
    <property type="evidence" value="ECO:0007669"/>
    <property type="project" value="UniProtKB-KW"/>
</dbReference>
<evidence type="ECO:0000256" key="2">
    <source>
        <dbReference type="ARBA" id="ARBA00022741"/>
    </source>
</evidence>
<sequence length="185" mass="19979">MTVATYKILFLGASGAGKTTAIGSISNTPPVRTEVANNDPSLSKALTTVGLDYGEVTAPGQGDQLMLYGCPGQQRYEFMWEILARGSLGVVILCDNQSADPLDELRHYLDVLQRYLEGDVAVVIGVVKMDLSPTPELERYAEVLEAQGLAFPVMGVDVRQRDEVLLLLEAVVCQVEARALLEGAH</sequence>
<dbReference type="InterPro" id="IPR027417">
    <property type="entry name" value="P-loop_NTPase"/>
</dbReference>
<dbReference type="GO" id="GO:0005525">
    <property type="term" value="F:GTP binding"/>
    <property type="evidence" value="ECO:0007669"/>
    <property type="project" value="UniProtKB-KW"/>
</dbReference>
<comment type="similarity">
    <text evidence="1">Belongs to the GPN-loop GTPase family.</text>
</comment>
<dbReference type="AlphaFoldDB" id="A0A679GHE9"/>
<dbReference type="Pfam" id="PF03029">
    <property type="entry name" value="ATP_bind_1"/>
    <property type="match status" value="1"/>
</dbReference>
<dbReference type="InterPro" id="IPR004130">
    <property type="entry name" value="Gpn"/>
</dbReference>
<dbReference type="PANTHER" id="PTHR42708">
    <property type="entry name" value="ATP/GTP-BINDING PROTEIN-RELATED"/>
    <property type="match status" value="1"/>
</dbReference>
<accession>A0A679GHE9</accession>
<protein>
    <submittedName>
        <fullName evidence="5">GTP-binding protein</fullName>
    </submittedName>
</protein>
<dbReference type="PRINTS" id="PR00449">
    <property type="entry name" value="RASTRNSFRMNG"/>
</dbReference>
<dbReference type="SUPFAM" id="SSF52540">
    <property type="entry name" value="P-loop containing nucleoside triphosphate hydrolases"/>
    <property type="match status" value="1"/>
</dbReference>
<gene>
    <name evidence="5" type="ORF">PtoMrB4_03040</name>
</gene>
<dbReference type="CDD" id="cd00882">
    <property type="entry name" value="Ras_like_GTPase"/>
    <property type="match status" value="1"/>
</dbReference>
<keyword evidence="3" id="KW-0378">Hydrolase</keyword>
<dbReference type="InterPro" id="IPR052705">
    <property type="entry name" value="Gliding_Motility_GTPase"/>
</dbReference>
<evidence type="ECO:0000256" key="4">
    <source>
        <dbReference type="ARBA" id="ARBA00023134"/>
    </source>
</evidence>
<dbReference type="EMBL" id="AP022642">
    <property type="protein sequence ID" value="BCA26327.1"/>
    <property type="molecule type" value="Genomic_DNA"/>
</dbReference>
<dbReference type="Gene3D" id="3.40.50.300">
    <property type="entry name" value="P-loop containing nucleotide triphosphate hydrolases"/>
    <property type="match status" value="1"/>
</dbReference>
<name>A0A679GHE9_9GAMM</name>
<evidence type="ECO:0000313" key="5">
    <source>
        <dbReference type="EMBL" id="BCA26327.1"/>
    </source>
</evidence>
<keyword evidence="2" id="KW-0547">Nucleotide-binding</keyword>
<organism evidence="5 6">
    <name type="scientific">Metapseudomonas otitidis</name>
    <dbReference type="NCBI Taxonomy" id="319939"/>
    <lineage>
        <taxon>Bacteria</taxon>
        <taxon>Pseudomonadati</taxon>
        <taxon>Pseudomonadota</taxon>
        <taxon>Gammaproteobacteria</taxon>
        <taxon>Pseudomonadales</taxon>
        <taxon>Pseudomonadaceae</taxon>
        <taxon>Metapseudomonas</taxon>
    </lineage>
</organism>